<comment type="subcellular location">
    <subcellularLocation>
        <location evidence="1">Secreted</location>
    </subcellularLocation>
</comment>
<dbReference type="SUPFAM" id="SSF82895">
    <property type="entry name" value="TSP-1 type 1 repeat"/>
    <property type="match status" value="12"/>
</dbReference>
<dbReference type="InterPro" id="IPR010909">
    <property type="entry name" value="PLAC"/>
</dbReference>
<dbReference type="SMART" id="SM00408">
    <property type="entry name" value="IGc2"/>
    <property type="match status" value="2"/>
</dbReference>
<dbReference type="SUPFAM" id="SSF48726">
    <property type="entry name" value="Immunoglobulin"/>
    <property type="match status" value="2"/>
</dbReference>
<reference evidence="10" key="2">
    <citation type="submission" date="2025-09" db="UniProtKB">
        <authorList>
            <consortium name="Ensembl"/>
        </authorList>
    </citation>
    <scope>IDENTIFICATION</scope>
</reference>
<dbReference type="Pfam" id="PF00090">
    <property type="entry name" value="TSP_1"/>
    <property type="match status" value="1"/>
</dbReference>
<feature type="region of interest" description="Disordered" evidence="7">
    <location>
        <begin position="1110"/>
        <end position="1138"/>
    </location>
</feature>
<reference evidence="10" key="1">
    <citation type="submission" date="2025-08" db="UniProtKB">
        <authorList>
            <consortium name="Ensembl"/>
        </authorList>
    </citation>
    <scope>IDENTIFICATION</scope>
</reference>
<dbReference type="FunFam" id="2.60.40.10:FF:000487">
    <property type="entry name" value="ADAMTS-like 3 isoform 1"/>
    <property type="match status" value="1"/>
</dbReference>
<dbReference type="InterPro" id="IPR013273">
    <property type="entry name" value="ADAMTS/ADAMTS-like"/>
</dbReference>
<dbReference type="GO" id="GO:0005576">
    <property type="term" value="C:extracellular region"/>
    <property type="evidence" value="ECO:0007669"/>
    <property type="project" value="UniProtKB-SubCell"/>
</dbReference>
<proteinExistence type="predicted"/>
<dbReference type="InterPro" id="IPR013783">
    <property type="entry name" value="Ig-like_fold"/>
</dbReference>
<dbReference type="Gene3D" id="2.60.120.830">
    <property type="match status" value="1"/>
</dbReference>
<dbReference type="Gene3D" id="2.60.40.10">
    <property type="entry name" value="Immunoglobulins"/>
    <property type="match status" value="2"/>
</dbReference>
<dbReference type="Pfam" id="PF08686">
    <property type="entry name" value="PLAC"/>
    <property type="match status" value="1"/>
</dbReference>
<sequence length="1597" mass="176238">MNSWTSLCPTEALVENSQTQGAVFLPEFALSPQGSFLEDTTEDQFLTYRYDDQASRMTGSDEDGDSGWDAWGTWSDCSRTCGGGASYSLRRCLNGGNCEGKNIRYRTCSNMDCPVESGDFRAQQCSAHNDIRYQGMVYEWIPVPYEPSAACALRCQARGRSLTVELAPKVLDGTRCRADALDMCISGVCQEVGCDRQLGSGAREDNCGVCAGAGSTCRLVRGQALPHVSPEERRYTTIPLGSRSLRVSSKGPDVIVIETQSLQGRKEEHSLVSPGSYLIGNTTVDYQKGTDRQTFRTQGPLGADYIIKVTRGRGAEDTMVQFLFYQPIRYQWRETDFFPCSVTCGGGYQLNSAECTDIRSSQVLPEHHCNSYPENTKPTPKLKECNMDLCPESDGFIEVMPYDHFQPLPRWEQGPWTECSVSCGESGGLQERSVVCVEDDAHGHITQVEEWKCTHSPRPITQQSCNSFTCPQWVAMEWSQCTVTCGRGLRYRVVLCIDHRGQHTGGCNTSLKPHIKEDCLVPVACHKPRESVPVEAKLPWLKQAQELEEERTATEEPTLIPGPWSPCSVTCGLGKQTRELKCRVLLSFTQTEVDLPEEECGEERPQLERPCDGGACTLGPGFSPDLQDPQGPHTQGEEPHHWDYRGFSGCSASCATGEMHRCFSETQTGGEEFDDSHCDPSSRPPVIGRICNPEPCPPRWEVTAWTRCSASCGVGIQTRSVFCMRVLSVEQQDSVSVSEKECREFKPSILQPCNQVHCPPAWETEPWQECSLSCGGGSQVRTVFCKQLLSTGAYWTLGDTACPGAKPAPHRTCSKTDCLPYMAGGEWGKCSVSCGLGIQRREPVCRRLTSAGQQVMLARRLCNGLSSPPLVRTCRMITSSKETIKEPVKRCPLILGLSRIYIQTRQEKRLHLTVGGRAYLLPKTSLIIKCPVRRFQKAYIRWEKDGRPLPSCKRLGVTKSGSLKIHSLGVVDSGVYVCIAGPASDTFTLKLIGSDSRLIDRPVENKSDPEPGLDLTRIQPRFNPQDWDPQGLPHCLPFTPSLKGTSLSLLPSGVEASVLQVQVGASVLQPWSLEERVRNVSLQAEMGEISQEQASQIIYTLITEMSGVQQASTEQWKGTKEETENPKDRTPNSSEWSASSFRRPVIIRQRQNPLMTFQRSLNISVGQTAFLTNATRQLYLLCPTEGIPQPQITWTKDGVELQLTDSLVSYTSALCLSVCLSASLCHSLSLSLSLYLFSLPLLSPLSLPGVPQPTVTWQRKEGVLDVSVAVPLPSGSLWLQNVTLQSQGTYSCVAANPIGKSTASTVLHVTGGFTHTCSPDTTGFAWRLGDWTACSASCGDRGTRTRRVRCVTPEGREVTPSMCHHLDRPVSSQLACNLHDCPPSWVASVWSKCSTSCGRGWRQRQVSCGQVESGGAVRTLPPSVCGRNTRPADRQECTCDNCPAWVTSPWGKCSGKCLGPTLTVQKRSVICRHFNGTTHPDCDPRERPVSVRNCSSELCDVHWRVGPWRACTAACGSGFQSRRVDCAHRRSGRTLADQHCTWHRRPATWQHCNATTCGSECKDTTHYCAVVKRLKLCPIDMYKQRCCESCLQEDGST</sequence>
<dbReference type="InterPro" id="IPR007110">
    <property type="entry name" value="Ig-like_dom"/>
</dbReference>
<feature type="domain" description="PLAC" evidence="9">
    <location>
        <begin position="1557"/>
        <end position="1594"/>
    </location>
</feature>
<dbReference type="Pfam" id="PF19236">
    <property type="entry name" value="ADAMTS_CR_3"/>
    <property type="match status" value="1"/>
</dbReference>
<evidence type="ECO:0000256" key="3">
    <source>
        <dbReference type="ARBA" id="ARBA00022729"/>
    </source>
</evidence>
<evidence type="ECO:0000256" key="7">
    <source>
        <dbReference type="SAM" id="MobiDB-lite"/>
    </source>
</evidence>
<dbReference type="InterPro" id="IPR013098">
    <property type="entry name" value="Ig_I-set"/>
</dbReference>
<dbReference type="InterPro" id="IPR036179">
    <property type="entry name" value="Ig-like_dom_sf"/>
</dbReference>
<dbReference type="FunFam" id="2.20.100.10:FF:000025">
    <property type="entry name" value="ADAMTS like 1"/>
    <property type="match status" value="1"/>
</dbReference>
<evidence type="ECO:0000256" key="5">
    <source>
        <dbReference type="ARBA" id="ARBA00023157"/>
    </source>
</evidence>
<dbReference type="GO" id="GO:0031012">
    <property type="term" value="C:extracellular matrix"/>
    <property type="evidence" value="ECO:0007669"/>
    <property type="project" value="TreeGrafter"/>
</dbReference>
<evidence type="ECO:0000259" key="9">
    <source>
        <dbReference type="PROSITE" id="PS50900"/>
    </source>
</evidence>
<dbReference type="Proteomes" id="UP000472277">
    <property type="component" value="Chromosome 29"/>
</dbReference>
<gene>
    <name evidence="10" type="primary">ADAMTSL3</name>
    <name evidence="10" type="synonym">adamtsl3</name>
</gene>
<evidence type="ECO:0000313" key="10">
    <source>
        <dbReference type="Ensembl" id="ENSSTUP00000110529.1"/>
    </source>
</evidence>
<evidence type="ECO:0000256" key="2">
    <source>
        <dbReference type="ARBA" id="ARBA00022525"/>
    </source>
</evidence>
<dbReference type="Pfam" id="PF19030">
    <property type="entry name" value="TSP1_ADAMTS"/>
    <property type="match status" value="11"/>
</dbReference>
<dbReference type="InterPro" id="IPR045371">
    <property type="entry name" value="ADAMTS_CR_3"/>
</dbReference>
<dbReference type="FunFam" id="2.20.100.10:FF:000009">
    <property type="entry name" value="ADAMTS-like protein 3 isoform A"/>
    <property type="match status" value="1"/>
</dbReference>
<feature type="domain" description="Ig-like" evidence="8">
    <location>
        <begin position="1144"/>
        <end position="1310"/>
    </location>
</feature>
<dbReference type="PROSITE" id="PS50835">
    <property type="entry name" value="IG_LIKE"/>
    <property type="match status" value="2"/>
</dbReference>
<evidence type="ECO:0000256" key="1">
    <source>
        <dbReference type="ARBA" id="ARBA00004613"/>
    </source>
</evidence>
<dbReference type="PROSITE" id="PS50900">
    <property type="entry name" value="PLAC"/>
    <property type="match status" value="1"/>
</dbReference>
<keyword evidence="4" id="KW-0677">Repeat</keyword>
<evidence type="ECO:0000259" key="8">
    <source>
        <dbReference type="PROSITE" id="PS50835"/>
    </source>
</evidence>
<feature type="disulfide bond" evidence="6">
    <location>
        <begin position="81"/>
        <end position="113"/>
    </location>
</feature>
<feature type="disulfide bond" evidence="6">
    <location>
        <begin position="77"/>
        <end position="108"/>
    </location>
</feature>
<keyword evidence="11" id="KW-1185">Reference proteome</keyword>
<dbReference type="GeneTree" id="ENSGT00940000158143"/>
<dbReference type="Gene3D" id="2.20.100.10">
    <property type="entry name" value="Thrombospondin type-1 (TSP1) repeat"/>
    <property type="match status" value="10"/>
</dbReference>
<dbReference type="PROSITE" id="PS50092">
    <property type="entry name" value="TSP1"/>
    <property type="match status" value="11"/>
</dbReference>
<name>A0A674ERU5_SALTR</name>
<keyword evidence="5 6" id="KW-1015">Disulfide bond</keyword>
<dbReference type="SMART" id="SM00409">
    <property type="entry name" value="IG"/>
    <property type="match status" value="2"/>
</dbReference>
<dbReference type="Ensembl" id="ENSSTUT00000118328.1">
    <property type="protein sequence ID" value="ENSSTUP00000110529.1"/>
    <property type="gene ID" value="ENSSTUG00000048862.1"/>
</dbReference>
<dbReference type="SMART" id="SM00209">
    <property type="entry name" value="TSP1"/>
    <property type="match status" value="13"/>
</dbReference>
<evidence type="ECO:0000256" key="6">
    <source>
        <dbReference type="PIRSR" id="PIRSR613273-3"/>
    </source>
</evidence>
<evidence type="ECO:0000256" key="4">
    <source>
        <dbReference type="ARBA" id="ARBA00022737"/>
    </source>
</evidence>
<keyword evidence="2" id="KW-0964">Secreted</keyword>
<dbReference type="InterPro" id="IPR003599">
    <property type="entry name" value="Ig_sub"/>
</dbReference>
<feature type="disulfide bond" evidence="6">
    <location>
        <begin position="92"/>
        <end position="98"/>
    </location>
</feature>
<feature type="domain" description="Ig-like" evidence="8">
    <location>
        <begin position="892"/>
        <end position="988"/>
    </location>
</feature>
<feature type="compositionally biased region" description="Basic and acidic residues" evidence="7">
    <location>
        <begin position="1117"/>
        <end position="1130"/>
    </location>
</feature>
<dbReference type="GO" id="GO:0030198">
    <property type="term" value="P:extracellular matrix organization"/>
    <property type="evidence" value="ECO:0007669"/>
    <property type="project" value="InterPro"/>
</dbReference>
<dbReference type="Pfam" id="PF07679">
    <property type="entry name" value="I-set"/>
    <property type="match status" value="1"/>
</dbReference>
<evidence type="ECO:0000313" key="11">
    <source>
        <dbReference type="Proteomes" id="UP000472277"/>
    </source>
</evidence>
<dbReference type="InterPro" id="IPR050439">
    <property type="entry name" value="ADAMTS_ADAMTS-like"/>
</dbReference>
<dbReference type="InterPro" id="IPR000884">
    <property type="entry name" value="TSP1_rpt"/>
</dbReference>
<dbReference type="PRINTS" id="PR01857">
    <property type="entry name" value="ADAMTSFAMILY"/>
</dbReference>
<keyword evidence="3" id="KW-0732">Signal</keyword>
<dbReference type="PANTHER" id="PTHR13723">
    <property type="entry name" value="ADAMTS A DISINTEGRIN AND METALLOPROTEASE WITH THROMBOSPONDIN MOTIFS PROTEASE"/>
    <property type="match status" value="1"/>
</dbReference>
<dbReference type="InterPro" id="IPR036383">
    <property type="entry name" value="TSP1_rpt_sf"/>
</dbReference>
<dbReference type="PANTHER" id="PTHR13723:SF169">
    <property type="entry name" value="ADAMTS-LIKE PROTEIN 3"/>
    <property type="match status" value="1"/>
</dbReference>
<organism evidence="10 11">
    <name type="scientific">Salmo trutta</name>
    <name type="common">Brown trout</name>
    <dbReference type="NCBI Taxonomy" id="8032"/>
    <lineage>
        <taxon>Eukaryota</taxon>
        <taxon>Metazoa</taxon>
        <taxon>Chordata</taxon>
        <taxon>Craniata</taxon>
        <taxon>Vertebrata</taxon>
        <taxon>Euteleostomi</taxon>
        <taxon>Actinopterygii</taxon>
        <taxon>Neopterygii</taxon>
        <taxon>Teleostei</taxon>
        <taxon>Protacanthopterygii</taxon>
        <taxon>Salmoniformes</taxon>
        <taxon>Salmonidae</taxon>
        <taxon>Salmoninae</taxon>
        <taxon>Salmo</taxon>
    </lineage>
</organism>
<dbReference type="FunFam" id="2.20.100.10:FF:000005">
    <property type="entry name" value="ADAM metallopeptidase with thrombospondin type 1 motif 9"/>
    <property type="match status" value="1"/>
</dbReference>
<dbReference type="InterPro" id="IPR003598">
    <property type="entry name" value="Ig_sub2"/>
</dbReference>
<accession>A0A674ERU5</accession>
<protein>
    <submittedName>
        <fullName evidence="10">ADAMTS like 3</fullName>
    </submittedName>
</protein>